<evidence type="ECO:0008006" key="6">
    <source>
        <dbReference type="Google" id="ProtNLM"/>
    </source>
</evidence>
<keyword evidence="3" id="KW-0732">Signal</keyword>
<dbReference type="InParanoid" id="A0A1Z5KL16"/>
<comment type="similarity">
    <text evidence="1">Belongs to the peptidase C69 family. Secernin subfamily.</text>
</comment>
<feature type="compositionally biased region" description="Basic and acidic residues" evidence="2">
    <location>
        <begin position="361"/>
        <end position="370"/>
    </location>
</feature>
<comment type="caution">
    <text evidence="4">The sequence shown here is derived from an EMBL/GenBank/DDBJ whole genome shotgun (WGS) entry which is preliminary data.</text>
</comment>
<proteinExistence type="inferred from homology"/>
<dbReference type="OrthoDB" id="5175656at2759"/>
<dbReference type="Gene3D" id="3.60.60.10">
    <property type="entry name" value="Penicillin V Acylase, Chain A"/>
    <property type="match status" value="1"/>
</dbReference>
<keyword evidence="5" id="KW-1185">Reference proteome</keyword>
<feature type="signal peptide" evidence="3">
    <location>
        <begin position="1"/>
        <end position="16"/>
    </location>
</feature>
<dbReference type="Pfam" id="PF03577">
    <property type="entry name" value="Peptidase_C69"/>
    <property type="match status" value="1"/>
</dbReference>
<evidence type="ECO:0000256" key="2">
    <source>
        <dbReference type="SAM" id="MobiDB-lite"/>
    </source>
</evidence>
<dbReference type="PANTHER" id="PTHR12994:SF17">
    <property type="entry name" value="LD30995P"/>
    <property type="match status" value="1"/>
</dbReference>
<organism evidence="4 5">
    <name type="scientific">Fistulifera solaris</name>
    <name type="common">Oleaginous diatom</name>
    <dbReference type="NCBI Taxonomy" id="1519565"/>
    <lineage>
        <taxon>Eukaryota</taxon>
        <taxon>Sar</taxon>
        <taxon>Stramenopiles</taxon>
        <taxon>Ochrophyta</taxon>
        <taxon>Bacillariophyta</taxon>
        <taxon>Bacillariophyceae</taxon>
        <taxon>Bacillariophycidae</taxon>
        <taxon>Naviculales</taxon>
        <taxon>Naviculaceae</taxon>
        <taxon>Fistulifera</taxon>
    </lineage>
</organism>
<dbReference type="Proteomes" id="UP000198406">
    <property type="component" value="Unassembled WGS sequence"/>
</dbReference>
<dbReference type="GO" id="GO:0016805">
    <property type="term" value="F:dipeptidase activity"/>
    <property type="evidence" value="ECO:0007669"/>
    <property type="project" value="InterPro"/>
</dbReference>
<feature type="chain" id="PRO_5012667477" description="Dipeptidase" evidence="3">
    <location>
        <begin position="17"/>
        <end position="622"/>
    </location>
</feature>
<evidence type="ECO:0000256" key="3">
    <source>
        <dbReference type="SAM" id="SignalP"/>
    </source>
</evidence>
<evidence type="ECO:0000313" key="4">
    <source>
        <dbReference type="EMBL" id="GAX26969.1"/>
    </source>
</evidence>
<protein>
    <recommendedName>
        <fullName evidence="6">Dipeptidase</fullName>
    </recommendedName>
</protein>
<reference evidence="4 5" key="1">
    <citation type="journal article" date="2015" name="Plant Cell">
        <title>Oil accumulation by the oleaginous diatom Fistulifera solaris as revealed by the genome and transcriptome.</title>
        <authorList>
            <person name="Tanaka T."/>
            <person name="Maeda Y."/>
            <person name="Veluchamy A."/>
            <person name="Tanaka M."/>
            <person name="Abida H."/>
            <person name="Marechal E."/>
            <person name="Bowler C."/>
            <person name="Muto M."/>
            <person name="Sunaga Y."/>
            <person name="Tanaka M."/>
            <person name="Yoshino T."/>
            <person name="Taniguchi T."/>
            <person name="Fukuda Y."/>
            <person name="Nemoto M."/>
            <person name="Matsumoto M."/>
            <person name="Wong P.S."/>
            <person name="Aburatani S."/>
            <person name="Fujibuchi W."/>
        </authorList>
    </citation>
    <scope>NUCLEOTIDE SEQUENCE [LARGE SCALE GENOMIC DNA]</scope>
    <source>
        <strain evidence="4 5">JPCC DA0580</strain>
    </source>
</reference>
<feature type="region of interest" description="Disordered" evidence="2">
    <location>
        <begin position="352"/>
        <end position="379"/>
    </location>
</feature>
<dbReference type="EMBL" id="BDSP01000252">
    <property type="protein sequence ID" value="GAX26969.1"/>
    <property type="molecule type" value="Genomic_DNA"/>
</dbReference>
<name>A0A1Z5KL16_FISSO</name>
<evidence type="ECO:0000313" key="5">
    <source>
        <dbReference type="Proteomes" id="UP000198406"/>
    </source>
</evidence>
<accession>A0A1Z5KL16</accession>
<sequence>MKKILTALFVTTTARACTDILVTPGASVEGSAMMAYNADSPTLFGSIYHYPPYNNDDETKMRSIYDWDSGIYLGQIPEESKETYNVVGNSNEYGLVIGESTFGGVRVLAYNQTDAKIDYGSLIWLTLQRAKTVKEAIHTMVHLMDTYGYASAGESFSLADATGQMWMMEVIGRGNDIIDDKTGERKLGAVWVAQRIPDGMVAAHANQARITTFPRQDPENCLYSEDVVEVAVHYGLYDAEADPLAFSFADVYDPLDFIGARQGEARVWSIFSQISSDPQFAQQYQDYALGNNLELRMPLYMQTKHKLTKEDVMHLMTSHYENTVMDASQDVGSGLFASPYRPRPLVWSLEESTQNNNEEDPMLRSKEKQSKSTTQYHNERSIATAKTGWSFVAEIRPHMPRELAVVSWYAMDDSSTAPRVPVYGSSRKIAEPFAGKGSQDGVTTSLLQMDWSKAFWVQNLVSNWCYSRYADVYPVLRQEIDDLQADLSEKVKQVDRIALELYQEKGPDAAIDYVTLFGVNTGNTVHGKWQSLFGTLFARFRDFYTIVPKNDEPVCGCQAVEPGMSEAVKHRIVQETGDHYKVAKGDKDHPDLLNGENAKESEREVFISGKKEDVGDIFTAIL</sequence>
<dbReference type="GO" id="GO:0070004">
    <property type="term" value="F:cysteine-type exopeptidase activity"/>
    <property type="evidence" value="ECO:0007669"/>
    <property type="project" value="InterPro"/>
</dbReference>
<gene>
    <name evidence="4" type="ORF">FisN_9Lh273</name>
</gene>
<dbReference type="GO" id="GO:0006508">
    <property type="term" value="P:proteolysis"/>
    <property type="evidence" value="ECO:0007669"/>
    <property type="project" value="InterPro"/>
</dbReference>
<dbReference type="InterPro" id="IPR005322">
    <property type="entry name" value="Peptidase_C69"/>
</dbReference>
<dbReference type="AlphaFoldDB" id="A0A1Z5KL16"/>
<evidence type="ECO:0000256" key="1">
    <source>
        <dbReference type="ARBA" id="ARBA00005705"/>
    </source>
</evidence>
<dbReference type="PANTHER" id="PTHR12994">
    <property type="entry name" value="SECERNIN"/>
    <property type="match status" value="1"/>
</dbReference>